<accession>A0A1I3GT73</accession>
<name>A0A1I3GT73_9ACTN</name>
<dbReference type="AlphaFoldDB" id="A0A1I3GT73"/>
<evidence type="ECO:0000313" key="1">
    <source>
        <dbReference type="EMBL" id="SFI26745.1"/>
    </source>
</evidence>
<reference evidence="2" key="1">
    <citation type="submission" date="2016-10" db="EMBL/GenBank/DDBJ databases">
        <authorList>
            <person name="Varghese N."/>
            <person name="Submissions S."/>
        </authorList>
    </citation>
    <scope>NUCLEOTIDE SEQUENCE [LARGE SCALE GENOMIC DNA]</scope>
    <source>
        <strain evidence="2">CGMCC 4.2126</strain>
    </source>
</reference>
<keyword evidence="2" id="KW-1185">Reference proteome</keyword>
<sequence length="88" mass="10099">MVIFNELMARIAGRFGRIEPRDDGGIMACDDQFRLLQGVERVTVDLSVVEDFCTTFTTHNDMQKSQPRRKTAQHTETVCCYLPRNVMS</sequence>
<evidence type="ECO:0000313" key="2">
    <source>
        <dbReference type="Proteomes" id="UP000199111"/>
    </source>
</evidence>
<gene>
    <name evidence="1" type="ORF">SAMN05216275_102213</name>
</gene>
<protein>
    <submittedName>
        <fullName evidence="1">Uncharacterized protein</fullName>
    </submittedName>
</protein>
<proteinExistence type="predicted"/>
<dbReference type="EMBL" id="FOQY01000002">
    <property type="protein sequence ID" value="SFI26745.1"/>
    <property type="molecule type" value="Genomic_DNA"/>
</dbReference>
<organism evidence="1 2">
    <name type="scientific">Streptosporangium canum</name>
    <dbReference type="NCBI Taxonomy" id="324952"/>
    <lineage>
        <taxon>Bacteria</taxon>
        <taxon>Bacillati</taxon>
        <taxon>Actinomycetota</taxon>
        <taxon>Actinomycetes</taxon>
        <taxon>Streptosporangiales</taxon>
        <taxon>Streptosporangiaceae</taxon>
        <taxon>Streptosporangium</taxon>
    </lineage>
</organism>
<dbReference type="Proteomes" id="UP000199111">
    <property type="component" value="Unassembled WGS sequence"/>
</dbReference>